<dbReference type="InterPro" id="IPR039422">
    <property type="entry name" value="MarR/SlyA-like"/>
</dbReference>
<evidence type="ECO:0000313" key="2">
    <source>
        <dbReference type="EMBL" id="MBI1493925.1"/>
    </source>
</evidence>
<dbReference type="EMBL" id="JADCKQ010000006">
    <property type="protein sequence ID" value="MBI1493925.1"/>
    <property type="molecule type" value="Genomic_DNA"/>
</dbReference>
<dbReference type="Pfam" id="PF12802">
    <property type="entry name" value="MarR_2"/>
    <property type="match status" value="1"/>
</dbReference>
<accession>A0A8J7LKF7</accession>
<dbReference type="Proteomes" id="UP000640583">
    <property type="component" value="Unassembled WGS sequence"/>
</dbReference>
<dbReference type="GO" id="GO:0003700">
    <property type="term" value="F:DNA-binding transcription factor activity"/>
    <property type="evidence" value="ECO:0007669"/>
    <property type="project" value="InterPro"/>
</dbReference>
<dbReference type="PROSITE" id="PS50995">
    <property type="entry name" value="HTH_MARR_2"/>
    <property type="match status" value="1"/>
</dbReference>
<name>A0A8J7LKF7_9RHOB</name>
<proteinExistence type="predicted"/>
<dbReference type="SUPFAM" id="SSF46785">
    <property type="entry name" value="Winged helix' DNA-binding domain"/>
    <property type="match status" value="1"/>
</dbReference>
<feature type="domain" description="HTH marR-type" evidence="1">
    <location>
        <begin position="11"/>
        <end position="146"/>
    </location>
</feature>
<evidence type="ECO:0000259" key="1">
    <source>
        <dbReference type="PROSITE" id="PS50995"/>
    </source>
</evidence>
<dbReference type="Gene3D" id="1.10.10.10">
    <property type="entry name" value="Winged helix-like DNA-binding domain superfamily/Winged helix DNA-binding domain"/>
    <property type="match status" value="1"/>
</dbReference>
<dbReference type="GO" id="GO:0006950">
    <property type="term" value="P:response to stress"/>
    <property type="evidence" value="ECO:0007669"/>
    <property type="project" value="TreeGrafter"/>
</dbReference>
<sequence length="147" mass="16666">MTDTKPPFTLEDFIPYKLAVTSTRVSRRFEKIYQERFGLNMPEWRVLAHLSVSGKVSVREIHQRVDMDKSKISRAASRLEDRGLLNKDPHPTDRRLLELTLTAQGQQMVAELAPLAQDYQAELLADLGNDAGEFARLLTGLGRSKNT</sequence>
<reference evidence="2" key="1">
    <citation type="submission" date="2020-10" db="EMBL/GenBank/DDBJ databases">
        <title>Paenihalocynthiibacter styelae gen. nov., sp. nov., isolated from stalked sea squirt Styela clava.</title>
        <authorList>
            <person name="Kim Y.-O."/>
            <person name="Yoon J.-H."/>
        </authorList>
    </citation>
    <scope>NUCLEOTIDE SEQUENCE</scope>
    <source>
        <strain evidence="2">MYP1-1</strain>
    </source>
</reference>
<organism evidence="2 3">
    <name type="scientific">Halocynthiibacter styelae</name>
    <dbReference type="NCBI Taxonomy" id="2761955"/>
    <lineage>
        <taxon>Bacteria</taxon>
        <taxon>Pseudomonadati</taxon>
        <taxon>Pseudomonadota</taxon>
        <taxon>Alphaproteobacteria</taxon>
        <taxon>Rhodobacterales</taxon>
        <taxon>Paracoccaceae</taxon>
        <taxon>Halocynthiibacter</taxon>
    </lineage>
</organism>
<dbReference type="RefSeq" id="WP_228848732.1">
    <property type="nucleotide sequence ID" value="NZ_JADCKQ010000006.1"/>
</dbReference>
<protein>
    <submittedName>
        <fullName evidence="2">Winged helix-turn-helix transcriptional regulator</fullName>
    </submittedName>
</protein>
<gene>
    <name evidence="2" type="ORF">H1D41_09790</name>
</gene>
<dbReference type="AlphaFoldDB" id="A0A8J7LKF7"/>
<dbReference type="PANTHER" id="PTHR33164:SF57">
    <property type="entry name" value="MARR-FAMILY TRANSCRIPTIONAL REGULATOR"/>
    <property type="match status" value="1"/>
</dbReference>
<keyword evidence="3" id="KW-1185">Reference proteome</keyword>
<dbReference type="PANTHER" id="PTHR33164">
    <property type="entry name" value="TRANSCRIPTIONAL REGULATOR, MARR FAMILY"/>
    <property type="match status" value="1"/>
</dbReference>
<dbReference type="InterPro" id="IPR036390">
    <property type="entry name" value="WH_DNA-bd_sf"/>
</dbReference>
<comment type="caution">
    <text evidence="2">The sequence shown here is derived from an EMBL/GenBank/DDBJ whole genome shotgun (WGS) entry which is preliminary data.</text>
</comment>
<evidence type="ECO:0000313" key="3">
    <source>
        <dbReference type="Proteomes" id="UP000640583"/>
    </source>
</evidence>
<dbReference type="InterPro" id="IPR000835">
    <property type="entry name" value="HTH_MarR-typ"/>
</dbReference>
<dbReference type="PRINTS" id="PR00598">
    <property type="entry name" value="HTHMARR"/>
</dbReference>
<dbReference type="SMART" id="SM00347">
    <property type="entry name" value="HTH_MARR"/>
    <property type="match status" value="1"/>
</dbReference>
<dbReference type="InterPro" id="IPR036388">
    <property type="entry name" value="WH-like_DNA-bd_sf"/>
</dbReference>